<organism evidence="2 3">
    <name type="scientific">Streptomyces violascens</name>
    <dbReference type="NCBI Taxonomy" id="67381"/>
    <lineage>
        <taxon>Bacteria</taxon>
        <taxon>Bacillati</taxon>
        <taxon>Actinomycetota</taxon>
        <taxon>Actinomycetes</taxon>
        <taxon>Kitasatosporales</taxon>
        <taxon>Streptomycetaceae</taxon>
        <taxon>Streptomyces</taxon>
    </lineage>
</organism>
<proteinExistence type="predicted"/>
<evidence type="ECO:0000313" key="3">
    <source>
        <dbReference type="Proteomes" id="UP001050808"/>
    </source>
</evidence>
<feature type="compositionally biased region" description="Basic and acidic residues" evidence="1">
    <location>
        <begin position="60"/>
        <end position="78"/>
    </location>
</feature>
<sequence length="78" mass="8842">MSSPHNHVPETDNLDTTTHPTEARYLDRARRGEVAAEIYTSPPLRQHRAPPDHKGRRRRLPEAHDPAGHREVAPGKEP</sequence>
<accession>A0ABQ3QVB0</accession>
<feature type="compositionally biased region" description="Basic and acidic residues" evidence="1">
    <location>
        <begin position="21"/>
        <end position="34"/>
    </location>
</feature>
<keyword evidence="3" id="KW-1185">Reference proteome</keyword>
<dbReference type="Proteomes" id="UP001050808">
    <property type="component" value="Unassembled WGS sequence"/>
</dbReference>
<reference evidence="2" key="1">
    <citation type="submission" date="2024-05" db="EMBL/GenBank/DDBJ databases">
        <title>Whole genome shotgun sequence of Streptomyces violascens NBRC 12920.</title>
        <authorList>
            <person name="Komaki H."/>
            <person name="Tamura T."/>
        </authorList>
    </citation>
    <scope>NUCLEOTIDE SEQUENCE</scope>
    <source>
        <strain evidence="2">NBRC 12920</strain>
    </source>
</reference>
<evidence type="ECO:0000313" key="2">
    <source>
        <dbReference type="EMBL" id="GHI41216.1"/>
    </source>
</evidence>
<protein>
    <submittedName>
        <fullName evidence="2">Uncharacterized protein</fullName>
    </submittedName>
</protein>
<name>A0ABQ3QVB0_9ACTN</name>
<dbReference type="EMBL" id="BNDY01000017">
    <property type="protein sequence ID" value="GHI41216.1"/>
    <property type="molecule type" value="Genomic_DNA"/>
</dbReference>
<comment type="caution">
    <text evidence="2">The sequence shown here is derived from an EMBL/GenBank/DDBJ whole genome shotgun (WGS) entry which is preliminary data.</text>
</comment>
<evidence type="ECO:0000256" key="1">
    <source>
        <dbReference type="SAM" id="MobiDB-lite"/>
    </source>
</evidence>
<gene>
    <name evidence="2" type="ORF">Sviol_56240</name>
</gene>
<feature type="region of interest" description="Disordered" evidence="1">
    <location>
        <begin position="1"/>
        <end position="78"/>
    </location>
</feature>